<dbReference type="InterPro" id="IPR023214">
    <property type="entry name" value="HAD_sf"/>
</dbReference>
<gene>
    <name evidence="1" type="ORF">SEA_TRINA_13</name>
</gene>
<dbReference type="Proteomes" id="UP000231419">
    <property type="component" value="Segment"/>
</dbReference>
<dbReference type="EMBL" id="MF668286">
    <property type="protein sequence ID" value="ASZ74831.1"/>
    <property type="molecule type" value="Genomic_DNA"/>
</dbReference>
<sequence length="124" mass="14213">MIIGFDYWQVLSHYPDEISTLEAALFQDHETHFISAVGNSRRGSVTAEVLKIIPEFDPENVHEVVFKHARESPELKLAKCKELGITMFFDDRTDVVDLLNQNGVLAFRVPRKKRGQSDIDAERK</sequence>
<organism evidence="1 2">
    <name type="scientific">Rhodococcus phage Trina</name>
    <dbReference type="NCBI Taxonomy" id="2027905"/>
    <lineage>
        <taxon>Viruses</taxon>
        <taxon>Duplodnaviria</taxon>
        <taxon>Heunggongvirae</taxon>
        <taxon>Uroviricota</taxon>
        <taxon>Caudoviricetes</taxon>
        <taxon>Trinavirus</taxon>
        <taxon>Trinavirus trina</taxon>
    </lineage>
</organism>
<evidence type="ECO:0000313" key="2">
    <source>
        <dbReference type="Proteomes" id="UP000231419"/>
    </source>
</evidence>
<keyword evidence="2" id="KW-1185">Reference proteome</keyword>
<protein>
    <submittedName>
        <fullName evidence="1">Uncharacterized protein</fullName>
    </submittedName>
</protein>
<reference evidence="2" key="1">
    <citation type="submission" date="2017-08" db="EMBL/GenBank/DDBJ databases">
        <authorList>
            <person name="de Groot N.N."/>
        </authorList>
    </citation>
    <scope>NUCLEOTIDE SEQUENCE [LARGE SCALE GENOMIC DNA]</scope>
</reference>
<name>A0A2D0ZMV8_9CAUD</name>
<proteinExistence type="predicted"/>
<evidence type="ECO:0000313" key="1">
    <source>
        <dbReference type="EMBL" id="ASZ74831.1"/>
    </source>
</evidence>
<accession>A0A2D0ZMV8</accession>
<dbReference type="Gene3D" id="3.40.50.1000">
    <property type="entry name" value="HAD superfamily/HAD-like"/>
    <property type="match status" value="1"/>
</dbReference>